<organism evidence="2">
    <name type="scientific">Spirodela intermedia</name>
    <name type="common">Intermediate duckweed</name>
    <dbReference type="NCBI Taxonomy" id="51605"/>
    <lineage>
        <taxon>Eukaryota</taxon>
        <taxon>Viridiplantae</taxon>
        <taxon>Streptophyta</taxon>
        <taxon>Embryophyta</taxon>
        <taxon>Tracheophyta</taxon>
        <taxon>Spermatophyta</taxon>
        <taxon>Magnoliopsida</taxon>
        <taxon>Liliopsida</taxon>
        <taxon>Araceae</taxon>
        <taxon>Lemnoideae</taxon>
        <taxon>Spirodela</taxon>
    </lineage>
</organism>
<keyword evidence="1" id="KW-0472">Membrane</keyword>
<gene>
    <name evidence="2" type="ORF">SI7747_10013641</name>
    <name evidence="3" type="ORF">SI8410_10014750</name>
</gene>
<protein>
    <submittedName>
        <fullName evidence="2">Uncharacterized protein</fullName>
    </submittedName>
</protein>
<feature type="transmembrane region" description="Helical" evidence="1">
    <location>
        <begin position="30"/>
        <end position="57"/>
    </location>
</feature>
<dbReference type="PANTHER" id="PTHR34222">
    <property type="entry name" value="GAG_PRE-INTEGRS DOMAIN-CONTAINING PROTEIN"/>
    <property type="match status" value="1"/>
</dbReference>
<dbReference type="EMBL" id="LR746273">
    <property type="protein sequence ID" value="CAA7404072.1"/>
    <property type="molecule type" value="Genomic_DNA"/>
</dbReference>
<keyword evidence="1" id="KW-1133">Transmembrane helix</keyword>
<evidence type="ECO:0000313" key="2">
    <source>
        <dbReference type="EMBL" id="CAA2627992.1"/>
    </source>
</evidence>
<keyword evidence="4" id="KW-1185">Reference proteome</keyword>
<dbReference type="AlphaFoldDB" id="A0A7I8JAK4"/>
<reference evidence="2" key="1">
    <citation type="submission" date="2019-12" db="EMBL/GenBank/DDBJ databases">
        <authorList>
            <person name="Scholz U."/>
            <person name="Mascher M."/>
            <person name="Fiebig A."/>
        </authorList>
    </citation>
    <scope>NUCLEOTIDE SEQUENCE</scope>
</reference>
<accession>A0A7I8JAK4</accession>
<dbReference type="PANTHER" id="PTHR34222:SF37">
    <property type="entry name" value="RETROTRANSPOSON GAG DOMAIN-CONTAINING PROTEIN"/>
    <property type="match status" value="1"/>
</dbReference>
<evidence type="ECO:0000256" key="1">
    <source>
        <dbReference type="SAM" id="Phobius"/>
    </source>
</evidence>
<dbReference type="Proteomes" id="UP000663760">
    <property type="component" value="Chromosome 10"/>
</dbReference>
<evidence type="ECO:0000313" key="3">
    <source>
        <dbReference type="EMBL" id="CAA7404072.1"/>
    </source>
</evidence>
<dbReference type="EMBL" id="LR743597">
    <property type="protein sequence ID" value="CAA2627992.1"/>
    <property type="molecule type" value="Genomic_DNA"/>
</dbReference>
<evidence type="ECO:0000313" key="4">
    <source>
        <dbReference type="Proteomes" id="UP000663760"/>
    </source>
</evidence>
<name>A0A7I8JAK4_SPIIN</name>
<dbReference type="OrthoDB" id="1750575at2759"/>
<keyword evidence="1" id="KW-0812">Transmembrane</keyword>
<proteinExistence type="predicted"/>
<sequence length="145" mass="17166">MANHLAHPSMKVGDPGFEAWDQKDLKIVGWMWTIMVPEICRTCLYLLTAIAILKNLYQTFKSKRLRILWQEFDQYKIVDMRDSFDAALYREETERDRMYNYLVGLNSKYDLIRIQILGREKLPPLNEVIFLVRGEESCRNLMLGS</sequence>